<proteinExistence type="predicted"/>
<dbReference type="PROSITE" id="PS50914">
    <property type="entry name" value="BON"/>
    <property type="match status" value="1"/>
</dbReference>
<dbReference type="PANTHER" id="PTHR34606:SF15">
    <property type="entry name" value="BON DOMAIN-CONTAINING PROTEIN"/>
    <property type="match status" value="1"/>
</dbReference>
<dbReference type="InterPro" id="IPR007055">
    <property type="entry name" value="BON_dom"/>
</dbReference>
<feature type="region of interest" description="Disordered" evidence="1">
    <location>
        <begin position="347"/>
        <end position="411"/>
    </location>
</feature>
<evidence type="ECO:0000256" key="1">
    <source>
        <dbReference type="SAM" id="MobiDB-lite"/>
    </source>
</evidence>
<feature type="compositionally biased region" description="Basic and acidic residues" evidence="1">
    <location>
        <begin position="151"/>
        <end position="163"/>
    </location>
</feature>
<feature type="region of interest" description="Disordered" evidence="1">
    <location>
        <begin position="1"/>
        <end position="281"/>
    </location>
</feature>
<dbReference type="Gene3D" id="3.30.1340.30">
    <property type="match status" value="1"/>
</dbReference>
<name>A0ABY4VJL3_9BURK</name>
<feature type="compositionally biased region" description="Basic and acidic residues" evidence="1">
    <location>
        <begin position="80"/>
        <end position="89"/>
    </location>
</feature>
<dbReference type="PANTHER" id="PTHR34606">
    <property type="entry name" value="BON DOMAIN-CONTAINING PROTEIN"/>
    <property type="match status" value="1"/>
</dbReference>
<feature type="domain" description="BON" evidence="2">
    <location>
        <begin position="278"/>
        <end position="346"/>
    </location>
</feature>
<feature type="compositionally biased region" description="Low complexity" evidence="1">
    <location>
        <begin position="365"/>
        <end position="385"/>
    </location>
</feature>
<dbReference type="Pfam" id="PF04972">
    <property type="entry name" value="BON"/>
    <property type="match status" value="1"/>
</dbReference>
<evidence type="ECO:0000313" key="3">
    <source>
        <dbReference type="EMBL" id="USE77193.1"/>
    </source>
</evidence>
<feature type="compositionally biased region" description="Low complexity" evidence="1">
    <location>
        <begin position="394"/>
        <end position="411"/>
    </location>
</feature>
<feature type="compositionally biased region" description="Basic and acidic residues" evidence="1">
    <location>
        <begin position="58"/>
        <end position="72"/>
    </location>
</feature>
<feature type="compositionally biased region" description="Basic and acidic residues" evidence="1">
    <location>
        <begin position="118"/>
        <end position="136"/>
    </location>
</feature>
<dbReference type="Proteomes" id="UP001056648">
    <property type="component" value="Chromosome 1"/>
</dbReference>
<reference evidence="3" key="1">
    <citation type="submission" date="2022-06" db="EMBL/GenBank/DDBJ databases">
        <title>Complete genome sequence and characterization of Cupriavidus gilardii QJ1 isolated from contaminating cells.</title>
        <authorList>
            <person name="Qi J."/>
        </authorList>
    </citation>
    <scope>NUCLEOTIDE SEQUENCE</scope>
    <source>
        <strain evidence="3">QJ1</strain>
    </source>
</reference>
<dbReference type="InterPro" id="IPR051686">
    <property type="entry name" value="Lipoprotein_DolP"/>
</dbReference>
<evidence type="ECO:0000313" key="4">
    <source>
        <dbReference type="Proteomes" id="UP001056648"/>
    </source>
</evidence>
<dbReference type="RefSeq" id="WP_252251671.1">
    <property type="nucleotide sequence ID" value="NZ_CP098735.1"/>
</dbReference>
<protein>
    <submittedName>
        <fullName evidence="3">BON domain-containing protein</fullName>
    </submittedName>
</protein>
<dbReference type="EMBL" id="CP098735">
    <property type="protein sequence ID" value="USE77193.1"/>
    <property type="molecule type" value="Genomic_DNA"/>
</dbReference>
<keyword evidence="4" id="KW-1185">Reference proteome</keyword>
<accession>A0ABY4VJL3</accession>
<evidence type="ECO:0000259" key="2">
    <source>
        <dbReference type="PROSITE" id="PS50914"/>
    </source>
</evidence>
<feature type="compositionally biased region" description="Basic and acidic residues" evidence="1">
    <location>
        <begin position="1"/>
        <end position="12"/>
    </location>
</feature>
<sequence>MNERSTSRRVWDYRQPYSAEDRLDQRGSRTGGRYAEYAEEEIRRGRGVGQPGMPRYGGGRDDPFAEPRHAEHGYGAGHFGEGRYGRSYEEPVGDNPYGTYPSTGEVMRGNRGLSRPSEQGEGRGRPGGDLTDERLSRGQPGGPWPDQSRTPWRDRYEPDDPRTRANLAQAYGISDSDRLDAPSWPDARGSGDAGRRQAGARWMDEGGRYPESERPGRGGRPSGWPGDDWSAGGQWRSHGRDEAYERFSGAPQRVNWGQGSGSGSGPGRRVSPKGYQRSDERIREDLCERLAHDDRLEVQDVEVQVSGGVVTLTGAVRDRRQKYCVEDIADDIFGVREVHNRIRVQREGGQVGQGSAGSAPEDQRVSGISTSGSATGSSASSYVGGMEVGAGEVPKGTDPYGGTTTPGKHAT</sequence>
<organism evidence="3 4">
    <name type="scientific">Cupriavidus gilardii</name>
    <dbReference type="NCBI Taxonomy" id="82541"/>
    <lineage>
        <taxon>Bacteria</taxon>
        <taxon>Pseudomonadati</taxon>
        <taxon>Pseudomonadota</taxon>
        <taxon>Betaproteobacteria</taxon>
        <taxon>Burkholderiales</taxon>
        <taxon>Burkholderiaceae</taxon>
        <taxon>Cupriavidus</taxon>
    </lineage>
</organism>
<gene>
    <name evidence="3" type="ORF">NDR89_08030</name>
</gene>
<feature type="compositionally biased region" description="Basic and acidic residues" evidence="1">
    <location>
        <begin position="202"/>
        <end position="216"/>
    </location>
</feature>